<evidence type="ECO:0000313" key="3">
    <source>
        <dbReference type="Proteomes" id="UP000282460"/>
    </source>
</evidence>
<dbReference type="EMBL" id="RCWJ01000004">
    <property type="protein sequence ID" value="RLQ81547.1"/>
    <property type="molecule type" value="Genomic_DNA"/>
</dbReference>
<evidence type="ECO:0000256" key="1">
    <source>
        <dbReference type="SAM" id="MobiDB-lite"/>
    </source>
</evidence>
<dbReference type="AlphaFoldDB" id="A0A3L7ITJ0"/>
<proteinExistence type="predicted"/>
<feature type="region of interest" description="Disordered" evidence="1">
    <location>
        <begin position="122"/>
        <end position="194"/>
    </location>
</feature>
<dbReference type="Proteomes" id="UP000282460">
    <property type="component" value="Unassembled WGS sequence"/>
</dbReference>
<dbReference type="Pfam" id="PF01744">
    <property type="entry name" value="GLTT"/>
    <property type="match status" value="1"/>
</dbReference>
<keyword evidence="3" id="KW-1185">Reference proteome</keyword>
<comment type="caution">
    <text evidence="2">The sequence shown here is derived from an EMBL/GenBank/DDBJ whole genome shotgun (WGS) entry which is preliminary data.</text>
</comment>
<gene>
    <name evidence="2" type="ORF">D9V28_12930</name>
</gene>
<dbReference type="InterPro" id="IPR008164">
    <property type="entry name" value="XGLTT_rpt"/>
</dbReference>
<evidence type="ECO:0000313" key="2">
    <source>
        <dbReference type="EMBL" id="RLQ81547.1"/>
    </source>
</evidence>
<protein>
    <submittedName>
        <fullName evidence="2">Uncharacterized protein</fullName>
    </submittedName>
</protein>
<accession>A0A3L7ITJ0</accession>
<organism evidence="2 3">
    <name type="scientific">Mycetocola zhadangensis</name>
    <dbReference type="NCBI Taxonomy" id="1164595"/>
    <lineage>
        <taxon>Bacteria</taxon>
        <taxon>Bacillati</taxon>
        <taxon>Actinomycetota</taxon>
        <taxon>Actinomycetes</taxon>
        <taxon>Micrococcales</taxon>
        <taxon>Microbacteriaceae</taxon>
        <taxon>Mycetocola</taxon>
    </lineage>
</organism>
<sequence length="194" mass="20823">MPAAGLVSAGVVSAGVVPAGLVSAGVVPARLLVERNHLDAIGRHNQHPRTRDAVEGTHQVSRVCLVGRARRAPHGHRRSGRGLDRAYERIRVGPRDEDHISDRARTLRRGVSVSFVPVAPPHAEVVAGDQGGRREQAQRCADPVDESLAPAEEELEQPESDHEQGDQGNNGTDPENGDQVDAASSELARSIRHR</sequence>
<reference evidence="2 3" key="1">
    <citation type="submission" date="2018-10" db="EMBL/GenBank/DDBJ databases">
        <authorList>
            <person name="Li J."/>
        </authorList>
    </citation>
    <scope>NUCLEOTIDE SEQUENCE [LARGE SCALE GENOMIC DNA]</scope>
    <source>
        <strain evidence="2 3">ZD1-4</strain>
    </source>
</reference>
<name>A0A3L7ITJ0_9MICO</name>